<proteinExistence type="inferred from homology"/>
<sequence>MTPATEIAETLRARLPEAAFRPLTPTYLEEPRGRFTGQGGVLVAPGSTAEVADVVRSCAAARVAVVPYGGGTGLVGGQIMAGGAAPVILSLERMRAIRAVSPGENVLIAEAGAILSDVQDAAEDAGRLFPLSLASEGSARIGGVLSTNAGGVNVLRYGNARDLCLGVEAVLPDGSVLNGLRRLRKDNTGYDLRHLLIGAEGTLGVITAAALRLFPRPAHIGAALMVVRDPQAALDLLSIAGAQIGEGVSAFELIHRMGLDFLSETLPEVRQPFAQKPEWMVLVDLGLGSQDPAEALEALFVAGQEAGLVSDGLIAQSQAQRQDFWVLREAIPAANRRIGSISSHDISLPLSELPGFIARGAPALARLGTFRINCFGHLGDGNLHYNVFPPKGQDRATFEPLRGQIKRCVHDLVHEMGGSVSAEHGIGRLKVEDLERYADPAKLATMRAVKDALDPVGIMNPGVMLRV</sequence>
<keyword evidence="3" id="KW-0285">Flavoprotein</keyword>
<dbReference type="InterPro" id="IPR051264">
    <property type="entry name" value="FAD-oxidored/transferase_4"/>
</dbReference>
<dbReference type="InterPro" id="IPR016166">
    <property type="entry name" value="FAD-bd_PCMH"/>
</dbReference>
<dbReference type="GO" id="GO:0071949">
    <property type="term" value="F:FAD binding"/>
    <property type="evidence" value="ECO:0007669"/>
    <property type="project" value="InterPro"/>
</dbReference>
<dbReference type="Pfam" id="PF02913">
    <property type="entry name" value="FAD-oxidase_C"/>
    <property type="match status" value="1"/>
</dbReference>
<dbReference type="Gene3D" id="3.30.70.2740">
    <property type="match status" value="1"/>
</dbReference>
<dbReference type="OrthoDB" id="9811557at2"/>
<keyword evidence="7" id="KW-1185">Reference proteome</keyword>
<comment type="caution">
    <text evidence="6">The sequence shown here is derived from an EMBL/GenBank/DDBJ whole genome shotgun (WGS) entry which is preliminary data.</text>
</comment>
<evidence type="ECO:0000259" key="5">
    <source>
        <dbReference type="PROSITE" id="PS51387"/>
    </source>
</evidence>
<dbReference type="Gene3D" id="3.30.465.10">
    <property type="match status" value="1"/>
</dbReference>
<dbReference type="InterPro" id="IPR004113">
    <property type="entry name" value="FAD-bd_oxidored_4_C"/>
</dbReference>
<dbReference type="PROSITE" id="PS51387">
    <property type="entry name" value="FAD_PCMH"/>
    <property type="match status" value="1"/>
</dbReference>
<dbReference type="Pfam" id="PF01565">
    <property type="entry name" value="FAD_binding_4"/>
    <property type="match status" value="1"/>
</dbReference>
<dbReference type="InterPro" id="IPR006094">
    <property type="entry name" value="Oxid_FAD_bind_N"/>
</dbReference>
<reference evidence="6 7" key="1">
    <citation type="submission" date="2018-04" db="EMBL/GenBank/DDBJ databases">
        <title>Genomic Encyclopedia of Archaeal and Bacterial Type Strains, Phase II (KMG-II): from individual species to whole genera.</title>
        <authorList>
            <person name="Goeker M."/>
        </authorList>
    </citation>
    <scope>NUCLEOTIDE SEQUENCE [LARGE SCALE GENOMIC DNA]</scope>
    <source>
        <strain evidence="6 7">DSM 18064</strain>
    </source>
</reference>
<gene>
    <name evidence="6" type="ORF">C8N32_11159</name>
</gene>
<evidence type="ECO:0000256" key="2">
    <source>
        <dbReference type="ARBA" id="ARBA00008000"/>
    </source>
</evidence>
<comment type="cofactor">
    <cofactor evidence="1">
        <name>FAD</name>
        <dbReference type="ChEBI" id="CHEBI:57692"/>
    </cofactor>
</comment>
<dbReference type="InterPro" id="IPR036318">
    <property type="entry name" value="FAD-bd_PCMH-like_sf"/>
</dbReference>
<feature type="domain" description="FAD-binding PCMH-type" evidence="5">
    <location>
        <begin position="35"/>
        <end position="216"/>
    </location>
</feature>
<evidence type="ECO:0000313" key="6">
    <source>
        <dbReference type="EMBL" id="PTN01660.1"/>
    </source>
</evidence>
<evidence type="ECO:0000256" key="1">
    <source>
        <dbReference type="ARBA" id="ARBA00001974"/>
    </source>
</evidence>
<dbReference type="Gene3D" id="3.30.43.10">
    <property type="entry name" value="Uridine Diphospho-n-acetylenolpyruvylglucosamine Reductase, domain 2"/>
    <property type="match status" value="1"/>
</dbReference>
<dbReference type="Gene3D" id="1.10.45.10">
    <property type="entry name" value="Vanillyl-alcohol Oxidase, Chain A, domain 4"/>
    <property type="match status" value="1"/>
</dbReference>
<organism evidence="6 7">
    <name type="scientific">Rhodovulum imhoffii</name>
    <dbReference type="NCBI Taxonomy" id="365340"/>
    <lineage>
        <taxon>Bacteria</taxon>
        <taxon>Pseudomonadati</taxon>
        <taxon>Pseudomonadota</taxon>
        <taxon>Alphaproteobacteria</taxon>
        <taxon>Rhodobacterales</taxon>
        <taxon>Paracoccaceae</taxon>
        <taxon>Rhodovulum</taxon>
    </lineage>
</organism>
<name>A0A2T5BR13_9RHOB</name>
<dbReference type="AlphaFoldDB" id="A0A2T5BR13"/>
<dbReference type="InterPro" id="IPR016171">
    <property type="entry name" value="Vanillyl_alc_oxidase_C-sub2"/>
</dbReference>
<comment type="similarity">
    <text evidence="2">Belongs to the FAD-binding oxidoreductase/transferase type 4 family.</text>
</comment>
<dbReference type="GO" id="GO:0003824">
    <property type="term" value="F:catalytic activity"/>
    <property type="evidence" value="ECO:0007669"/>
    <property type="project" value="InterPro"/>
</dbReference>
<evidence type="ECO:0000256" key="4">
    <source>
        <dbReference type="ARBA" id="ARBA00022827"/>
    </source>
</evidence>
<evidence type="ECO:0000313" key="7">
    <source>
        <dbReference type="Proteomes" id="UP000243859"/>
    </source>
</evidence>
<dbReference type="FunFam" id="1.10.45.10:FF:000001">
    <property type="entry name" value="D-lactate dehydrogenase mitochondrial"/>
    <property type="match status" value="1"/>
</dbReference>
<protein>
    <submittedName>
        <fullName evidence="6">FAD/FMN-containing dehydrogenase</fullName>
    </submittedName>
</protein>
<dbReference type="GO" id="GO:0022904">
    <property type="term" value="P:respiratory electron transport chain"/>
    <property type="evidence" value="ECO:0007669"/>
    <property type="project" value="TreeGrafter"/>
</dbReference>
<dbReference type="Gene3D" id="3.30.70.2190">
    <property type="match status" value="1"/>
</dbReference>
<dbReference type="PANTHER" id="PTHR43716:SF2">
    <property type="entry name" value="BLL6224 PROTEIN"/>
    <property type="match status" value="1"/>
</dbReference>
<dbReference type="InterPro" id="IPR016167">
    <property type="entry name" value="FAD-bd_PCMH_sub1"/>
</dbReference>
<dbReference type="SUPFAM" id="SSF56176">
    <property type="entry name" value="FAD-binding/transporter-associated domain-like"/>
    <property type="match status" value="1"/>
</dbReference>
<dbReference type="SUPFAM" id="SSF55103">
    <property type="entry name" value="FAD-linked oxidases, C-terminal domain"/>
    <property type="match status" value="1"/>
</dbReference>
<dbReference type="InterPro" id="IPR016169">
    <property type="entry name" value="FAD-bd_PCMH_sub2"/>
</dbReference>
<keyword evidence="4" id="KW-0274">FAD</keyword>
<dbReference type="Proteomes" id="UP000243859">
    <property type="component" value="Unassembled WGS sequence"/>
</dbReference>
<dbReference type="RefSeq" id="WP_107892869.1">
    <property type="nucleotide sequence ID" value="NZ_NHSI01000064.1"/>
</dbReference>
<dbReference type="InterPro" id="IPR016164">
    <property type="entry name" value="FAD-linked_Oxase-like_C"/>
</dbReference>
<dbReference type="PANTHER" id="PTHR43716">
    <property type="entry name" value="D-2-HYDROXYGLUTARATE DEHYDROGENASE, MITOCHONDRIAL"/>
    <property type="match status" value="1"/>
</dbReference>
<evidence type="ECO:0000256" key="3">
    <source>
        <dbReference type="ARBA" id="ARBA00022630"/>
    </source>
</evidence>
<dbReference type="EMBL" id="QAAA01000011">
    <property type="protein sequence ID" value="PTN01660.1"/>
    <property type="molecule type" value="Genomic_DNA"/>
</dbReference>
<accession>A0A2T5BR13</accession>